<dbReference type="Proteomes" id="UP000759537">
    <property type="component" value="Unassembled WGS sequence"/>
</dbReference>
<sequence length="205" mass="22964">MPSSPFLPFLPSSDPPESHHVSQTPFANFFSDDMSDDSSTYYPSMHDHMRDHAIAGTAVPRRRLRKLLMMSMFMTLTMAVLSVHSMRIVTRIGLVSISQSHQEVTTKILNHLSEQLVAAGIINSTTALPLPHPPQSCKYNPQLCHLSLPWLYGSVVSLTCALGALQTISRIRKDFQEHEREMYAIRLGLGSAWVLFCVGILKFLL</sequence>
<gene>
    <name evidence="3" type="ORF">DFH94DRAFT_721959</name>
</gene>
<name>A0A9P5N0J2_9AGAM</name>
<accession>A0A9P5N0J2</accession>
<feature type="non-terminal residue" evidence="3">
    <location>
        <position position="1"/>
    </location>
</feature>
<evidence type="ECO:0000313" key="4">
    <source>
        <dbReference type="Proteomes" id="UP000759537"/>
    </source>
</evidence>
<organism evidence="3 4">
    <name type="scientific">Russula ochroleuca</name>
    <dbReference type="NCBI Taxonomy" id="152965"/>
    <lineage>
        <taxon>Eukaryota</taxon>
        <taxon>Fungi</taxon>
        <taxon>Dikarya</taxon>
        <taxon>Basidiomycota</taxon>
        <taxon>Agaricomycotina</taxon>
        <taxon>Agaricomycetes</taxon>
        <taxon>Russulales</taxon>
        <taxon>Russulaceae</taxon>
        <taxon>Russula</taxon>
    </lineage>
</organism>
<feature type="compositionally biased region" description="Low complexity" evidence="1">
    <location>
        <begin position="1"/>
        <end position="12"/>
    </location>
</feature>
<dbReference type="AlphaFoldDB" id="A0A9P5N0J2"/>
<proteinExistence type="predicted"/>
<evidence type="ECO:0000256" key="1">
    <source>
        <dbReference type="SAM" id="MobiDB-lite"/>
    </source>
</evidence>
<feature type="transmembrane region" description="Helical" evidence="2">
    <location>
        <begin position="67"/>
        <end position="86"/>
    </location>
</feature>
<dbReference type="OrthoDB" id="3171045at2759"/>
<dbReference type="EMBL" id="WHVB01000004">
    <property type="protein sequence ID" value="KAF8483467.1"/>
    <property type="molecule type" value="Genomic_DNA"/>
</dbReference>
<protein>
    <submittedName>
        <fullName evidence="3">Uncharacterized protein</fullName>
    </submittedName>
</protein>
<reference evidence="3" key="2">
    <citation type="journal article" date="2020" name="Nat. Commun.">
        <title>Large-scale genome sequencing of mycorrhizal fungi provides insights into the early evolution of symbiotic traits.</title>
        <authorList>
            <person name="Miyauchi S."/>
            <person name="Kiss E."/>
            <person name="Kuo A."/>
            <person name="Drula E."/>
            <person name="Kohler A."/>
            <person name="Sanchez-Garcia M."/>
            <person name="Morin E."/>
            <person name="Andreopoulos B."/>
            <person name="Barry K.W."/>
            <person name="Bonito G."/>
            <person name="Buee M."/>
            <person name="Carver A."/>
            <person name="Chen C."/>
            <person name="Cichocki N."/>
            <person name="Clum A."/>
            <person name="Culley D."/>
            <person name="Crous P.W."/>
            <person name="Fauchery L."/>
            <person name="Girlanda M."/>
            <person name="Hayes R.D."/>
            <person name="Keri Z."/>
            <person name="LaButti K."/>
            <person name="Lipzen A."/>
            <person name="Lombard V."/>
            <person name="Magnuson J."/>
            <person name="Maillard F."/>
            <person name="Murat C."/>
            <person name="Nolan M."/>
            <person name="Ohm R.A."/>
            <person name="Pangilinan J."/>
            <person name="Pereira M.F."/>
            <person name="Perotto S."/>
            <person name="Peter M."/>
            <person name="Pfister S."/>
            <person name="Riley R."/>
            <person name="Sitrit Y."/>
            <person name="Stielow J.B."/>
            <person name="Szollosi G."/>
            <person name="Zifcakova L."/>
            <person name="Stursova M."/>
            <person name="Spatafora J.W."/>
            <person name="Tedersoo L."/>
            <person name="Vaario L.M."/>
            <person name="Yamada A."/>
            <person name="Yan M."/>
            <person name="Wang P."/>
            <person name="Xu J."/>
            <person name="Bruns T."/>
            <person name="Baldrian P."/>
            <person name="Vilgalys R."/>
            <person name="Dunand C."/>
            <person name="Henrissat B."/>
            <person name="Grigoriev I.V."/>
            <person name="Hibbett D."/>
            <person name="Nagy L.G."/>
            <person name="Martin F.M."/>
        </authorList>
    </citation>
    <scope>NUCLEOTIDE SEQUENCE</scope>
    <source>
        <strain evidence="3">Prilba</strain>
    </source>
</reference>
<keyword evidence="2" id="KW-1133">Transmembrane helix</keyword>
<keyword evidence="2" id="KW-0812">Transmembrane</keyword>
<reference evidence="3" key="1">
    <citation type="submission" date="2019-10" db="EMBL/GenBank/DDBJ databases">
        <authorList>
            <consortium name="DOE Joint Genome Institute"/>
            <person name="Kuo A."/>
            <person name="Miyauchi S."/>
            <person name="Kiss E."/>
            <person name="Drula E."/>
            <person name="Kohler A."/>
            <person name="Sanchez-Garcia M."/>
            <person name="Andreopoulos B."/>
            <person name="Barry K.W."/>
            <person name="Bonito G."/>
            <person name="Buee M."/>
            <person name="Carver A."/>
            <person name="Chen C."/>
            <person name="Cichocki N."/>
            <person name="Clum A."/>
            <person name="Culley D."/>
            <person name="Crous P.W."/>
            <person name="Fauchery L."/>
            <person name="Girlanda M."/>
            <person name="Hayes R."/>
            <person name="Keri Z."/>
            <person name="LaButti K."/>
            <person name="Lipzen A."/>
            <person name="Lombard V."/>
            <person name="Magnuson J."/>
            <person name="Maillard F."/>
            <person name="Morin E."/>
            <person name="Murat C."/>
            <person name="Nolan M."/>
            <person name="Ohm R."/>
            <person name="Pangilinan J."/>
            <person name="Pereira M."/>
            <person name="Perotto S."/>
            <person name="Peter M."/>
            <person name="Riley R."/>
            <person name="Sitrit Y."/>
            <person name="Stielow B."/>
            <person name="Szollosi G."/>
            <person name="Zifcakova L."/>
            <person name="Stursova M."/>
            <person name="Spatafora J.W."/>
            <person name="Tedersoo L."/>
            <person name="Vaario L.-M."/>
            <person name="Yamada A."/>
            <person name="Yan M."/>
            <person name="Wang P."/>
            <person name="Xu J."/>
            <person name="Bruns T."/>
            <person name="Baldrian P."/>
            <person name="Vilgalys R."/>
            <person name="Henrissat B."/>
            <person name="Grigoriev I.V."/>
            <person name="Hibbett D."/>
            <person name="Nagy L.G."/>
            <person name="Martin F.M."/>
        </authorList>
    </citation>
    <scope>NUCLEOTIDE SEQUENCE</scope>
    <source>
        <strain evidence="3">Prilba</strain>
    </source>
</reference>
<comment type="caution">
    <text evidence="3">The sequence shown here is derived from an EMBL/GenBank/DDBJ whole genome shotgun (WGS) entry which is preliminary data.</text>
</comment>
<keyword evidence="4" id="KW-1185">Reference proteome</keyword>
<feature type="region of interest" description="Disordered" evidence="1">
    <location>
        <begin position="1"/>
        <end position="22"/>
    </location>
</feature>
<feature type="transmembrane region" description="Helical" evidence="2">
    <location>
        <begin position="150"/>
        <end position="171"/>
    </location>
</feature>
<evidence type="ECO:0000313" key="3">
    <source>
        <dbReference type="EMBL" id="KAF8483467.1"/>
    </source>
</evidence>
<evidence type="ECO:0000256" key="2">
    <source>
        <dbReference type="SAM" id="Phobius"/>
    </source>
</evidence>
<feature type="transmembrane region" description="Helical" evidence="2">
    <location>
        <begin position="183"/>
        <end position="204"/>
    </location>
</feature>
<keyword evidence="2" id="KW-0472">Membrane</keyword>